<reference evidence="2 3" key="1">
    <citation type="submission" date="2016-10" db="EMBL/GenBank/DDBJ databases">
        <authorList>
            <person name="de Groot N.N."/>
        </authorList>
    </citation>
    <scope>NUCLEOTIDE SEQUENCE [LARGE SCALE GENOMIC DNA]</scope>
    <source>
        <strain evidence="2 3">DSM 24015</strain>
    </source>
</reference>
<accession>A0A1G7DKR7</accession>
<evidence type="ECO:0000256" key="1">
    <source>
        <dbReference type="SAM" id="MobiDB-lite"/>
    </source>
</evidence>
<dbReference type="EMBL" id="FNAS01000011">
    <property type="protein sequence ID" value="SDE51650.1"/>
    <property type="molecule type" value="Genomic_DNA"/>
</dbReference>
<protein>
    <submittedName>
        <fullName evidence="2">Uncharacterized protein</fullName>
    </submittedName>
</protein>
<dbReference type="Proteomes" id="UP000198517">
    <property type="component" value="Unassembled WGS sequence"/>
</dbReference>
<evidence type="ECO:0000313" key="3">
    <source>
        <dbReference type="Proteomes" id="UP000198517"/>
    </source>
</evidence>
<gene>
    <name evidence="2" type="ORF">SAMN05421544_11147</name>
</gene>
<name>A0A1G7DKR7_9FLAO</name>
<dbReference type="AlphaFoldDB" id="A0A1G7DKR7"/>
<feature type="region of interest" description="Disordered" evidence="1">
    <location>
        <begin position="1"/>
        <end position="34"/>
    </location>
</feature>
<sequence>MDKPYNYGSCVTKQKKQAKTSQGWQESDKNIDRP</sequence>
<keyword evidence="3" id="KW-1185">Reference proteome</keyword>
<proteinExistence type="predicted"/>
<evidence type="ECO:0000313" key="2">
    <source>
        <dbReference type="EMBL" id="SDE51650.1"/>
    </source>
</evidence>
<organism evidence="2 3">
    <name type="scientific">Riemerella columbipharyngis</name>
    <dbReference type="NCBI Taxonomy" id="1071918"/>
    <lineage>
        <taxon>Bacteria</taxon>
        <taxon>Pseudomonadati</taxon>
        <taxon>Bacteroidota</taxon>
        <taxon>Flavobacteriia</taxon>
        <taxon>Flavobacteriales</taxon>
        <taxon>Weeksellaceae</taxon>
        <taxon>Riemerella</taxon>
    </lineage>
</organism>